<proteinExistence type="predicted"/>
<protein>
    <submittedName>
        <fullName evidence="1">Uncharacterized protein</fullName>
    </submittedName>
</protein>
<gene>
    <name evidence="1" type="ORF">COU81_02255</name>
</gene>
<dbReference type="AlphaFoldDB" id="A0A2M8KE33"/>
<dbReference type="SUPFAM" id="SSF49464">
    <property type="entry name" value="Carboxypeptidase regulatory domain-like"/>
    <property type="match status" value="1"/>
</dbReference>
<feature type="non-terminal residue" evidence="1">
    <location>
        <position position="587"/>
    </location>
</feature>
<reference evidence="2" key="1">
    <citation type="submission" date="2017-09" db="EMBL/GenBank/DDBJ databases">
        <title>Depth-based differentiation of microbial function through sediment-hosted aquifers and enrichment of novel symbionts in the deep terrestrial subsurface.</title>
        <authorList>
            <person name="Probst A.J."/>
            <person name="Ladd B."/>
            <person name="Jarett J.K."/>
            <person name="Geller-Mcgrath D.E."/>
            <person name="Sieber C.M.K."/>
            <person name="Emerson J.B."/>
            <person name="Anantharaman K."/>
            <person name="Thomas B.C."/>
            <person name="Malmstrom R."/>
            <person name="Stieglmeier M."/>
            <person name="Klingl A."/>
            <person name="Woyke T."/>
            <person name="Ryan C.M."/>
            <person name="Banfield J.F."/>
        </authorList>
    </citation>
    <scope>NUCLEOTIDE SEQUENCE [LARGE SCALE GENOMIC DNA]</scope>
</reference>
<evidence type="ECO:0000313" key="2">
    <source>
        <dbReference type="Proteomes" id="UP000231450"/>
    </source>
</evidence>
<organism evidence="1 2">
    <name type="scientific">Candidatus Portnoybacteria bacterium CG10_big_fil_rev_8_21_14_0_10_36_7</name>
    <dbReference type="NCBI Taxonomy" id="1974812"/>
    <lineage>
        <taxon>Bacteria</taxon>
        <taxon>Candidatus Portnoyibacteriota</taxon>
    </lineage>
</organism>
<name>A0A2M8KE33_9BACT</name>
<dbReference type="InterPro" id="IPR008969">
    <property type="entry name" value="CarboxyPept-like_regulatory"/>
</dbReference>
<dbReference type="EMBL" id="PFDW01000048">
    <property type="protein sequence ID" value="PJE58153.1"/>
    <property type="molecule type" value="Genomic_DNA"/>
</dbReference>
<evidence type="ECO:0000313" key="1">
    <source>
        <dbReference type="EMBL" id="PJE58153.1"/>
    </source>
</evidence>
<sequence>MRKISLAFAIFVLVLFFSNIKTSYAAEISGWNVSACFRVDPCYDIGEKDDDNPNGCTGDSHHLSRLALDPSGKPPSNSEVYITECVNVTADKTYCTTGDANLDKNLPPIDGHLGKLISEAGYDVSKGEVKFFSGANSADGTEIGSERGKLATDTLGNLILPGENRIIGSIEWKSWNPTILPRNFKIWTPVVATTDEENPASGIAGQQQADLTFSGTAQTKECDDYVSYDPEGRVFDAITLDPIPNVAVTLLQRDQTGNYTKEAVNQYNTEYTIINPQVTKSTNLDRLAGVFNFYVVDGFYKLVPSHGDYNFVDSSKRSQLPANVNKIYSNIYFSDSPPIEQKGKLEHRDIPLFPKDGLGKRYQPDTFKEIWYVTEAVNPTTIEYRGQVPYPFAKAIVQICNPQGCREGRVITSTAQGGPNNEGFFNIRLNQSVLQEGEYYDVKFEKVDLVNSTLSRTNFIWHKFMAIIRSISFAEKVEAQGSTLSRKIEPIISYLEGYAYDKNGKIIPNAKINIYVPFATGPIIQTTANANGYFRLTSEFIPATNYSLSYQKEGSADKTNISTSQFLAQNKEFIATEKINPYLKTTT</sequence>
<dbReference type="Proteomes" id="UP000231450">
    <property type="component" value="Unassembled WGS sequence"/>
</dbReference>
<accession>A0A2M8KE33</accession>
<comment type="caution">
    <text evidence="1">The sequence shown here is derived from an EMBL/GenBank/DDBJ whole genome shotgun (WGS) entry which is preliminary data.</text>
</comment>